<dbReference type="EMBL" id="CP138858">
    <property type="protein sequence ID" value="WPJ97009.1"/>
    <property type="molecule type" value="Genomic_DNA"/>
</dbReference>
<gene>
    <name evidence="1" type="ORF">SH580_04720</name>
</gene>
<accession>A0ABZ0RVL2</accession>
<proteinExistence type="predicted"/>
<evidence type="ECO:0000313" key="2">
    <source>
        <dbReference type="Proteomes" id="UP001324993"/>
    </source>
</evidence>
<reference evidence="1 2" key="1">
    <citation type="submission" date="2023-11" db="EMBL/GenBank/DDBJ databases">
        <title>Coraliomargarita sp. nov., isolated from marine algae.</title>
        <authorList>
            <person name="Lee J.K."/>
            <person name="Baek J.H."/>
            <person name="Kim J.M."/>
            <person name="Choi D.G."/>
            <person name="Jeon C.O."/>
        </authorList>
    </citation>
    <scope>NUCLEOTIDE SEQUENCE [LARGE SCALE GENOMIC DNA]</scope>
    <source>
        <strain evidence="1 2">J2-16</strain>
    </source>
</reference>
<evidence type="ECO:0000313" key="1">
    <source>
        <dbReference type="EMBL" id="WPJ97009.1"/>
    </source>
</evidence>
<keyword evidence="2" id="KW-1185">Reference proteome</keyword>
<organism evidence="1 2">
    <name type="scientific">Coraliomargarita algicola</name>
    <dbReference type="NCBI Taxonomy" id="3092156"/>
    <lineage>
        <taxon>Bacteria</taxon>
        <taxon>Pseudomonadati</taxon>
        <taxon>Verrucomicrobiota</taxon>
        <taxon>Opitutia</taxon>
        <taxon>Puniceicoccales</taxon>
        <taxon>Coraliomargaritaceae</taxon>
        <taxon>Coraliomargarita</taxon>
    </lineage>
</organism>
<name>A0ABZ0RVL2_9BACT</name>
<protein>
    <submittedName>
        <fullName evidence="1">Uncharacterized protein</fullName>
    </submittedName>
</protein>
<dbReference type="RefSeq" id="WP_319833861.1">
    <property type="nucleotide sequence ID" value="NZ_CP138858.1"/>
</dbReference>
<sequence>MTPAAAKPEPSGNPQALDLSQLSPEQLAHYEAWQARSHKEQQVIMLSATVYEHAVTRLSWRFADGSEPSEYIAFTNADFNLLRGTHALSTDSHDFTFFMGIGDASSEDNPYSNKTVPDLSNFSNQRSEYLVIQGAPEHEAAFAGIEALLAHYDTNLAELKIKQQRREALTAAKQRYDAKHPQTEPEPFIMEFWVPEKSAKP</sequence>
<dbReference type="Proteomes" id="UP001324993">
    <property type="component" value="Chromosome"/>
</dbReference>